<gene>
    <name evidence="1" type="ORF">GCM10010185_34840</name>
</gene>
<proteinExistence type="predicted"/>
<dbReference type="AlphaFoldDB" id="A0A918APS6"/>
<keyword evidence="2" id="KW-1185">Reference proteome</keyword>
<evidence type="ECO:0008006" key="3">
    <source>
        <dbReference type="Google" id="ProtNLM"/>
    </source>
</evidence>
<protein>
    <recommendedName>
        <fullName evidence="3">SCP1.201-like deaminase</fullName>
    </recommendedName>
</protein>
<dbReference type="Proteomes" id="UP000639606">
    <property type="component" value="Unassembled WGS sequence"/>
</dbReference>
<name>A0A918APS6_9PSEU</name>
<accession>A0A918APS6</accession>
<reference evidence="1" key="2">
    <citation type="submission" date="2020-09" db="EMBL/GenBank/DDBJ databases">
        <authorList>
            <person name="Sun Q."/>
            <person name="Ohkuma M."/>
        </authorList>
    </citation>
    <scope>NUCLEOTIDE SEQUENCE</scope>
    <source>
        <strain evidence="1">JCM 3313</strain>
    </source>
</reference>
<sequence>MTSSPAATLRAVLALVDRTREVACEGLDRLDEAVESLGALAGSNQPEAHTALDCFSRAQQGGGELVGRLSALRAAVEGVLGRVVALLGDASPTSAPGPVDGPYQVAIAAVRQRIGRTPPGARTRGVWVRSDGSVEELQSGEATPWFEETYQRLRVLGGPQGRALTRLATHIEVQMVLARMGTGQVGGEVTLVLSRPPCGTPPDAAQPFTCDSQLSNLIRSTGRALKLTVIDPDGKVWSYPRGRAER</sequence>
<comment type="caution">
    <text evidence="1">The sequence shown here is derived from an EMBL/GenBank/DDBJ whole genome shotgun (WGS) entry which is preliminary data.</text>
</comment>
<reference evidence="1" key="1">
    <citation type="journal article" date="2014" name="Int. J. Syst. Evol. Microbiol.">
        <title>Complete genome sequence of Corynebacterium casei LMG S-19264T (=DSM 44701T), isolated from a smear-ripened cheese.</title>
        <authorList>
            <consortium name="US DOE Joint Genome Institute (JGI-PGF)"/>
            <person name="Walter F."/>
            <person name="Albersmeier A."/>
            <person name="Kalinowski J."/>
            <person name="Ruckert C."/>
        </authorList>
    </citation>
    <scope>NUCLEOTIDE SEQUENCE</scope>
    <source>
        <strain evidence="1">JCM 3313</strain>
    </source>
</reference>
<evidence type="ECO:0000313" key="1">
    <source>
        <dbReference type="EMBL" id="GGP59543.1"/>
    </source>
</evidence>
<dbReference type="Pfam" id="PF14428">
    <property type="entry name" value="DddA-like"/>
    <property type="match status" value="1"/>
</dbReference>
<dbReference type="EMBL" id="BMRG01000006">
    <property type="protein sequence ID" value="GGP59543.1"/>
    <property type="molecule type" value="Genomic_DNA"/>
</dbReference>
<organism evidence="1 2">
    <name type="scientific">Saccharothrix coeruleofusca</name>
    <dbReference type="NCBI Taxonomy" id="33919"/>
    <lineage>
        <taxon>Bacteria</taxon>
        <taxon>Bacillati</taxon>
        <taxon>Actinomycetota</taxon>
        <taxon>Actinomycetes</taxon>
        <taxon>Pseudonocardiales</taxon>
        <taxon>Pseudonocardiaceae</taxon>
        <taxon>Saccharothrix</taxon>
    </lineage>
</organism>
<dbReference type="InterPro" id="IPR032724">
    <property type="entry name" value="SCP1.201-like"/>
</dbReference>
<evidence type="ECO:0000313" key="2">
    <source>
        <dbReference type="Proteomes" id="UP000639606"/>
    </source>
</evidence>